<dbReference type="RefSeq" id="XP_075106768.1">
    <property type="nucleotide sequence ID" value="XM_075250667.1"/>
</dbReference>
<accession>A0AC58UBA1</accession>
<evidence type="ECO:0000313" key="2">
    <source>
        <dbReference type="RefSeq" id="XP_075106768.1"/>
    </source>
</evidence>
<reference evidence="1" key="1">
    <citation type="journal article" date="2014" name="Nat. Commun.">
        <title>The tobacco genome sequence and its comparison with those of tomato and potato.</title>
        <authorList>
            <person name="Sierro N."/>
            <person name="Battey J.N."/>
            <person name="Ouadi S."/>
            <person name="Bakaher N."/>
            <person name="Bovet L."/>
            <person name="Willig A."/>
            <person name="Goepfert S."/>
            <person name="Peitsch M.C."/>
            <person name="Ivanov N.V."/>
        </authorList>
    </citation>
    <scope>NUCLEOTIDE SEQUENCE [LARGE SCALE GENOMIC DNA]</scope>
</reference>
<gene>
    <name evidence="2" type="primary">LOC142179791</name>
</gene>
<keyword evidence="1" id="KW-1185">Reference proteome</keyword>
<evidence type="ECO:0000313" key="1">
    <source>
        <dbReference type="Proteomes" id="UP000790787"/>
    </source>
</evidence>
<name>A0AC58UBA1_TOBAC</name>
<dbReference type="Proteomes" id="UP000790787">
    <property type="component" value="Chromosome 4"/>
</dbReference>
<reference evidence="2" key="2">
    <citation type="submission" date="2025-08" db="UniProtKB">
        <authorList>
            <consortium name="RefSeq"/>
        </authorList>
    </citation>
    <scope>IDENTIFICATION</scope>
    <source>
        <tissue evidence="2">Leaf</tissue>
    </source>
</reference>
<proteinExistence type="predicted"/>
<sequence length="186" mass="21272">MANVDEVGEKIDHTHPLYVHPSDTPGSILIPVKLTGSENSGLWRRSMRIALQAKRKLGFVTDTCRNDQFRTELHEDWETCNAIVLSWIMNTVLPDLTSGIVYASSAHLVWKDLMERFDKVNCVRIFQLHREIATILQGTDSVTTYFTKLKKLWAEYDALVPSPGCDCPNSRDYIEHLQQCFNFSVV</sequence>
<protein>
    <submittedName>
        <fullName evidence="2">Uncharacterized protein LOC142179791</fullName>
    </submittedName>
</protein>
<organism evidence="1 2">
    <name type="scientific">Nicotiana tabacum</name>
    <name type="common">Common tobacco</name>
    <dbReference type="NCBI Taxonomy" id="4097"/>
    <lineage>
        <taxon>Eukaryota</taxon>
        <taxon>Viridiplantae</taxon>
        <taxon>Streptophyta</taxon>
        <taxon>Embryophyta</taxon>
        <taxon>Tracheophyta</taxon>
        <taxon>Spermatophyta</taxon>
        <taxon>Magnoliopsida</taxon>
        <taxon>eudicotyledons</taxon>
        <taxon>Gunneridae</taxon>
        <taxon>Pentapetalae</taxon>
        <taxon>asterids</taxon>
        <taxon>lamiids</taxon>
        <taxon>Solanales</taxon>
        <taxon>Solanaceae</taxon>
        <taxon>Nicotianoideae</taxon>
        <taxon>Nicotianeae</taxon>
        <taxon>Nicotiana</taxon>
    </lineage>
</organism>